<dbReference type="Proteomes" id="UP000324800">
    <property type="component" value="Unassembled WGS sequence"/>
</dbReference>
<reference evidence="1 2" key="1">
    <citation type="submission" date="2019-03" db="EMBL/GenBank/DDBJ databases">
        <title>Single cell metagenomics reveals metabolic interactions within the superorganism composed of flagellate Streblomastix strix and complex community of Bacteroidetes bacteria on its surface.</title>
        <authorList>
            <person name="Treitli S.C."/>
            <person name="Kolisko M."/>
            <person name="Husnik F."/>
            <person name="Keeling P."/>
            <person name="Hampl V."/>
        </authorList>
    </citation>
    <scope>NUCLEOTIDE SEQUENCE [LARGE SCALE GENOMIC DNA]</scope>
    <source>
        <strain evidence="1">ST1C</strain>
    </source>
</reference>
<dbReference type="EMBL" id="SNRW01001077">
    <property type="protein sequence ID" value="KAA6397899.1"/>
    <property type="molecule type" value="Genomic_DNA"/>
</dbReference>
<name>A0A5J4WUP9_9EUKA</name>
<evidence type="ECO:0000313" key="1">
    <source>
        <dbReference type="EMBL" id="KAA6397899.1"/>
    </source>
</evidence>
<comment type="caution">
    <text evidence="1">The sequence shown here is derived from an EMBL/GenBank/DDBJ whole genome shotgun (WGS) entry which is preliminary data.</text>
</comment>
<protein>
    <submittedName>
        <fullName evidence="1">Uncharacterized protein</fullName>
    </submittedName>
</protein>
<organism evidence="1 2">
    <name type="scientific">Streblomastix strix</name>
    <dbReference type="NCBI Taxonomy" id="222440"/>
    <lineage>
        <taxon>Eukaryota</taxon>
        <taxon>Metamonada</taxon>
        <taxon>Preaxostyla</taxon>
        <taxon>Oxymonadida</taxon>
        <taxon>Streblomastigidae</taxon>
        <taxon>Streblomastix</taxon>
    </lineage>
</organism>
<gene>
    <name evidence="1" type="ORF">EZS28_006576</name>
</gene>
<evidence type="ECO:0000313" key="2">
    <source>
        <dbReference type="Proteomes" id="UP000324800"/>
    </source>
</evidence>
<accession>A0A5J4WUP9</accession>
<dbReference type="AlphaFoldDB" id="A0A5J4WUP9"/>
<sequence length="254" mass="29044">MLRLITPANTKERTKVKPNFSGLEDPSADWARTMECGAEANQLPLGTNEHVKLWIGQSIACGPFQQIEICKDNTKLWETSIYAREQAVIATNSLSGQCTNNYVSASSIESIVRVRRHCEILIDFPTEHFVAGNLKVIWLNKSNMITNFYLAYQMIPTEKPDLIFLLNTDRDSYLEFLARIANMERKAPDERRPINSINQIKDTRFIKLDINNITPKMHYLCDAITRFTFDDVPDPQVLNFEIIGEVGGTMIRSR</sequence>
<proteinExistence type="predicted"/>